<dbReference type="InParanoid" id="A0A7R8UFC4"/>
<protein>
    <submittedName>
        <fullName evidence="1">Uncharacterized protein</fullName>
    </submittedName>
</protein>
<dbReference type="OMA" id="CCEMDFD"/>
<gene>
    <name evidence="1" type="ORF">HERILL_LOCUS2770</name>
</gene>
<sequence>MCSSQFGLAFKFDMKTYLRIWSILSLIAFALPFKTNITQFGNCNGVLHEGEVYPVEITEVQYENEGGFVNTMHGNYVVRSVDTREKELLITIFHCPQTTTTGQCNSNGKTFIESLHCDQFKRDNSGIWYMISSAMSGSHCGETTGTFDMQAVTLRTEYLTKYITEDPPKGRYLLQMLFHKKSATTDDVDVRGCVSVEFDIL</sequence>
<reference evidence="1 2" key="1">
    <citation type="submission" date="2020-11" db="EMBL/GenBank/DDBJ databases">
        <authorList>
            <person name="Wallbank WR R."/>
            <person name="Pardo Diaz C."/>
            <person name="Kozak K."/>
            <person name="Martin S."/>
            <person name="Jiggins C."/>
            <person name="Moest M."/>
            <person name="Warren A I."/>
            <person name="Generalovic N T."/>
            <person name="Byers J.R.P. K."/>
            <person name="Montejo-Kovacevich G."/>
            <person name="Yen C E."/>
        </authorList>
    </citation>
    <scope>NUCLEOTIDE SEQUENCE [LARGE SCALE GENOMIC DNA]</scope>
</reference>
<dbReference type="EMBL" id="LR899009">
    <property type="protein sequence ID" value="CAD7079557.1"/>
    <property type="molecule type" value="Genomic_DNA"/>
</dbReference>
<accession>A0A7R8UFC4</accession>
<proteinExistence type="predicted"/>
<name>A0A7R8UFC4_HERIL</name>
<evidence type="ECO:0000313" key="2">
    <source>
        <dbReference type="Proteomes" id="UP000594454"/>
    </source>
</evidence>
<keyword evidence="2" id="KW-1185">Reference proteome</keyword>
<evidence type="ECO:0000313" key="1">
    <source>
        <dbReference type="EMBL" id="CAD7079557.1"/>
    </source>
</evidence>
<organism evidence="1 2">
    <name type="scientific">Hermetia illucens</name>
    <name type="common">Black soldier fly</name>
    <dbReference type="NCBI Taxonomy" id="343691"/>
    <lineage>
        <taxon>Eukaryota</taxon>
        <taxon>Metazoa</taxon>
        <taxon>Ecdysozoa</taxon>
        <taxon>Arthropoda</taxon>
        <taxon>Hexapoda</taxon>
        <taxon>Insecta</taxon>
        <taxon>Pterygota</taxon>
        <taxon>Neoptera</taxon>
        <taxon>Endopterygota</taxon>
        <taxon>Diptera</taxon>
        <taxon>Brachycera</taxon>
        <taxon>Stratiomyomorpha</taxon>
        <taxon>Stratiomyidae</taxon>
        <taxon>Hermetiinae</taxon>
        <taxon>Hermetia</taxon>
    </lineage>
</organism>
<dbReference type="OrthoDB" id="7718079at2759"/>
<dbReference type="Proteomes" id="UP000594454">
    <property type="component" value="Chromosome 1"/>
</dbReference>
<dbReference type="AlphaFoldDB" id="A0A7R8UFC4"/>